<dbReference type="PANTHER" id="PTHR43382">
    <property type="entry name" value="PROLYL-TRNA SYNTHETASE"/>
    <property type="match status" value="1"/>
</dbReference>
<dbReference type="InterPro" id="IPR004499">
    <property type="entry name" value="Pro-tRNA-ligase_IIa_arc-type"/>
</dbReference>
<dbReference type="PANTHER" id="PTHR43382:SF2">
    <property type="entry name" value="BIFUNCTIONAL GLUTAMATE_PROLINE--TRNA LIGASE"/>
    <property type="match status" value="1"/>
</dbReference>
<dbReference type="Pfam" id="PF00587">
    <property type="entry name" value="tRNA-synt_2b"/>
    <property type="match status" value="1"/>
</dbReference>
<dbReference type="NCBIfam" id="TIGR00408">
    <property type="entry name" value="proS_fam_I"/>
    <property type="match status" value="1"/>
</dbReference>
<dbReference type="GO" id="GO:0006433">
    <property type="term" value="P:prolyl-tRNA aminoacylation"/>
    <property type="evidence" value="ECO:0007669"/>
    <property type="project" value="UniProtKB-UniRule"/>
</dbReference>
<dbReference type="InterPro" id="IPR045864">
    <property type="entry name" value="aa-tRNA-synth_II/BPL/LPL"/>
</dbReference>
<dbReference type="SUPFAM" id="SSF55681">
    <property type="entry name" value="Class II aaRS and biotin synthetases"/>
    <property type="match status" value="1"/>
</dbReference>
<dbReference type="CDD" id="cd00778">
    <property type="entry name" value="ProRS_core_arch_euk"/>
    <property type="match status" value="1"/>
</dbReference>
<feature type="domain" description="Aminoacyl-transfer RNA synthetases class-II family profile" evidence="10">
    <location>
        <begin position="38"/>
        <end position="280"/>
    </location>
</feature>
<dbReference type="GO" id="GO:0004827">
    <property type="term" value="F:proline-tRNA ligase activity"/>
    <property type="evidence" value="ECO:0007669"/>
    <property type="project" value="UniProtKB-UniRule"/>
</dbReference>
<dbReference type="PROSITE" id="PS50862">
    <property type="entry name" value="AA_TRNA_LIGASE_II"/>
    <property type="match status" value="1"/>
</dbReference>
<accession>A0A1H7NT99</accession>
<dbReference type="SUPFAM" id="SSF52954">
    <property type="entry name" value="Class II aaRS ABD-related"/>
    <property type="match status" value="1"/>
</dbReference>
<dbReference type="Gene3D" id="3.30.930.10">
    <property type="entry name" value="Bira Bifunctional Protein, Domain 2"/>
    <property type="match status" value="1"/>
</dbReference>
<dbReference type="Proteomes" id="UP000182719">
    <property type="component" value="Unassembled WGS sequence"/>
</dbReference>
<evidence type="ECO:0000256" key="7">
    <source>
        <dbReference type="ARBA" id="ARBA00047671"/>
    </source>
</evidence>
<keyword evidence="2 9" id="KW-0436">Ligase</keyword>
<evidence type="ECO:0000313" key="11">
    <source>
        <dbReference type="EMBL" id="SEL26167.1"/>
    </source>
</evidence>
<dbReference type="InterPro" id="IPR002314">
    <property type="entry name" value="aa-tRNA-synt_IIb"/>
</dbReference>
<dbReference type="Gene3D" id="3.40.50.800">
    <property type="entry name" value="Anticodon-binding domain"/>
    <property type="match status" value="1"/>
</dbReference>
<evidence type="ECO:0000256" key="9">
    <source>
        <dbReference type="HAMAP-Rule" id="MF_01571"/>
    </source>
</evidence>
<dbReference type="InterPro" id="IPR002316">
    <property type="entry name" value="Pro-tRNA-ligase_IIa"/>
</dbReference>
<evidence type="ECO:0000256" key="1">
    <source>
        <dbReference type="ARBA" id="ARBA00022490"/>
    </source>
</evidence>
<dbReference type="GO" id="GO:0005524">
    <property type="term" value="F:ATP binding"/>
    <property type="evidence" value="ECO:0007669"/>
    <property type="project" value="UniProtKB-UniRule"/>
</dbReference>
<evidence type="ECO:0000259" key="10">
    <source>
        <dbReference type="PROSITE" id="PS50862"/>
    </source>
</evidence>
<keyword evidence="1 9" id="KW-0963">Cytoplasm</keyword>
<evidence type="ECO:0000256" key="3">
    <source>
        <dbReference type="ARBA" id="ARBA00022741"/>
    </source>
</evidence>
<dbReference type="Pfam" id="PF09180">
    <property type="entry name" value="ProRS-C_1"/>
    <property type="match status" value="1"/>
</dbReference>
<evidence type="ECO:0000256" key="4">
    <source>
        <dbReference type="ARBA" id="ARBA00022840"/>
    </source>
</evidence>
<dbReference type="Gene3D" id="3.30.110.30">
    <property type="entry name" value="C-terminal domain of ProRS"/>
    <property type="match status" value="1"/>
</dbReference>
<evidence type="ECO:0000313" key="12">
    <source>
        <dbReference type="Proteomes" id="UP000182719"/>
    </source>
</evidence>
<sequence length="477" mass="54004">MAEKLLPREKGFSEWYVDLVLKAKLADYSDVKGCMVIRPNGYALWENMQRILDKMFKDLGHKNAYFPLLIPESYLKKEAEHVEGFNPQLAVVTHAGGAKLEEPLVIRPTSETIINRSFAKWIQSYRDLPLLINQWANVMRWEMRTRLFLRTTEFLWQEGHTCHETEADAEKETLQMLEVYRTFAEDYMAMPVLTGRKSETERFAGALRTYSIEAMMQDKKALQAGTSHNLGQNFAKAFDTQFQGRDGKQHHVWQTSWGVSTRLIGGLIMTHSDDAGLVVPPRLAPTHVVLIPITGKASDAEKTQVLEKTHAVAADLRRAGLSVLVDDDDTKSPGFKYNEHEVVGTCLRVELGPKDLAKDSCVMVRRDVRQKEFVPLAQAVEKAKAMLDAMQTDMFAKAKAFRDANTFEVNSYEELTKRSEDGFMLAHWCEKPACETKVKNDVAATTRCRPFDLKQEPGKCVVCGDASPGRIVFSKAY</sequence>
<gene>
    <name evidence="9" type="primary">proS</name>
    <name evidence="11" type="ORF">SAMN05444354_10549</name>
</gene>
<comment type="subcellular location">
    <subcellularLocation>
        <location evidence="9">Cytoplasm</location>
    </subcellularLocation>
</comment>
<dbReference type="SUPFAM" id="SSF64586">
    <property type="entry name" value="C-terminal domain of ProRS"/>
    <property type="match status" value="1"/>
</dbReference>
<comment type="subunit">
    <text evidence="9">Homodimer.</text>
</comment>
<evidence type="ECO:0000256" key="5">
    <source>
        <dbReference type="ARBA" id="ARBA00022917"/>
    </source>
</evidence>
<dbReference type="InterPro" id="IPR016061">
    <property type="entry name" value="Pro-tRNA_ligase_II_C"/>
</dbReference>
<comment type="catalytic activity">
    <reaction evidence="7 9">
        <text>tRNA(Pro) + L-proline + ATP = L-prolyl-tRNA(Pro) + AMP + diphosphate</text>
        <dbReference type="Rhea" id="RHEA:14305"/>
        <dbReference type="Rhea" id="RHEA-COMP:9700"/>
        <dbReference type="Rhea" id="RHEA-COMP:9702"/>
        <dbReference type="ChEBI" id="CHEBI:30616"/>
        <dbReference type="ChEBI" id="CHEBI:33019"/>
        <dbReference type="ChEBI" id="CHEBI:60039"/>
        <dbReference type="ChEBI" id="CHEBI:78442"/>
        <dbReference type="ChEBI" id="CHEBI:78532"/>
        <dbReference type="ChEBI" id="CHEBI:456215"/>
        <dbReference type="EC" id="6.1.1.15"/>
    </reaction>
</comment>
<dbReference type="AlphaFoldDB" id="A0A1H7NT99"/>
<dbReference type="InterPro" id="IPR006195">
    <property type="entry name" value="aa-tRNA-synth_II"/>
</dbReference>
<dbReference type="InterPro" id="IPR036621">
    <property type="entry name" value="Anticodon-bd_dom_sf"/>
</dbReference>
<dbReference type="InterPro" id="IPR017449">
    <property type="entry name" value="Pro-tRNA_synth_II"/>
</dbReference>
<comment type="similarity">
    <text evidence="8 9">Belongs to the class-II aminoacyl-tRNA synthetase family. ProS type 3 subfamily.</text>
</comment>
<organism evidence="11 12">
    <name type="scientific">Stigmatella aurantiaca</name>
    <dbReference type="NCBI Taxonomy" id="41"/>
    <lineage>
        <taxon>Bacteria</taxon>
        <taxon>Pseudomonadati</taxon>
        <taxon>Myxococcota</taxon>
        <taxon>Myxococcia</taxon>
        <taxon>Myxococcales</taxon>
        <taxon>Cystobacterineae</taxon>
        <taxon>Archangiaceae</taxon>
        <taxon>Stigmatella</taxon>
    </lineage>
</organism>
<dbReference type="GO" id="GO:0017101">
    <property type="term" value="C:aminoacyl-tRNA synthetase multienzyme complex"/>
    <property type="evidence" value="ECO:0007669"/>
    <property type="project" value="TreeGrafter"/>
</dbReference>
<keyword evidence="12" id="KW-1185">Reference proteome</keyword>
<dbReference type="FunFam" id="3.30.930.10:FF:000023">
    <property type="entry name" value="Proline--tRNA ligase"/>
    <property type="match status" value="1"/>
</dbReference>
<dbReference type="OrthoDB" id="9809052at2"/>
<dbReference type="PRINTS" id="PR01046">
    <property type="entry name" value="TRNASYNTHPRO"/>
</dbReference>
<keyword evidence="4 9" id="KW-0067">ATP-binding</keyword>
<dbReference type="GO" id="GO:0005737">
    <property type="term" value="C:cytoplasm"/>
    <property type="evidence" value="ECO:0007669"/>
    <property type="project" value="UniProtKB-SubCell"/>
</dbReference>
<dbReference type="InterPro" id="IPR004154">
    <property type="entry name" value="Anticodon-bd"/>
</dbReference>
<dbReference type="EMBL" id="FOAP01000005">
    <property type="protein sequence ID" value="SEL26167.1"/>
    <property type="molecule type" value="Genomic_DNA"/>
</dbReference>
<dbReference type="Pfam" id="PF03129">
    <property type="entry name" value="HGTP_anticodon"/>
    <property type="match status" value="1"/>
</dbReference>
<keyword evidence="3 9" id="KW-0547">Nucleotide-binding</keyword>
<reference evidence="12" key="1">
    <citation type="submission" date="2016-10" db="EMBL/GenBank/DDBJ databases">
        <authorList>
            <person name="Varghese N."/>
            <person name="Submissions S."/>
        </authorList>
    </citation>
    <scope>NUCLEOTIDE SEQUENCE [LARGE SCALE GENOMIC DNA]</scope>
    <source>
        <strain evidence="12">DSM 17044</strain>
    </source>
</reference>
<comment type="function">
    <text evidence="9">Catalyzes the attachment of proline to tRNA(Pro) in a two-step reaction: proline is first activated by ATP to form Pro-AMP and then transferred to the acceptor end of tRNA(Pro).</text>
</comment>
<evidence type="ECO:0000256" key="8">
    <source>
        <dbReference type="ARBA" id="ARBA00060806"/>
    </source>
</evidence>
<protein>
    <recommendedName>
        <fullName evidence="9">Proline--tRNA ligase</fullName>
        <ecNumber evidence="9">6.1.1.15</ecNumber>
    </recommendedName>
    <alternativeName>
        <fullName evidence="9">Prolyl-tRNA synthetase</fullName>
        <shortName evidence="9">ProRS</shortName>
    </alternativeName>
</protein>
<dbReference type="HAMAP" id="MF_01571">
    <property type="entry name" value="Pro_tRNA_synth_type3"/>
    <property type="match status" value="1"/>
</dbReference>
<dbReference type="EC" id="6.1.1.15" evidence="9"/>
<evidence type="ECO:0000256" key="6">
    <source>
        <dbReference type="ARBA" id="ARBA00023146"/>
    </source>
</evidence>
<dbReference type="CDD" id="cd00862">
    <property type="entry name" value="ProRS_anticodon_zinc"/>
    <property type="match status" value="1"/>
</dbReference>
<keyword evidence="6 9" id="KW-0030">Aminoacyl-tRNA synthetase</keyword>
<dbReference type="RefSeq" id="WP_075006395.1">
    <property type="nucleotide sequence ID" value="NZ_FOAP01000005.1"/>
</dbReference>
<dbReference type="InterPro" id="IPR033721">
    <property type="entry name" value="ProRS_core_arch_euk"/>
</dbReference>
<name>A0A1H7NT99_STIAU</name>
<evidence type="ECO:0000256" key="2">
    <source>
        <dbReference type="ARBA" id="ARBA00022598"/>
    </source>
</evidence>
<keyword evidence="5 9" id="KW-0648">Protein biosynthesis</keyword>
<dbReference type="SMART" id="SM00946">
    <property type="entry name" value="ProRS-C_1"/>
    <property type="match status" value="1"/>
</dbReference>
<comment type="domain">
    <text evidence="9">Consists of three domains: the N-terminal catalytic domain, the anticodon-binding domain and the C-terminal extension.</text>
</comment>
<proteinExistence type="inferred from homology"/>